<dbReference type="InterPro" id="IPR000835">
    <property type="entry name" value="HTH_MarR-typ"/>
</dbReference>
<feature type="domain" description="HTH marR-type" evidence="4">
    <location>
        <begin position="1"/>
        <end position="151"/>
    </location>
</feature>
<keyword evidence="2 5" id="KW-0238">DNA-binding</keyword>
<dbReference type="PANTHER" id="PTHR33164">
    <property type="entry name" value="TRANSCRIPTIONAL REGULATOR, MARR FAMILY"/>
    <property type="match status" value="1"/>
</dbReference>
<evidence type="ECO:0000256" key="1">
    <source>
        <dbReference type="ARBA" id="ARBA00023015"/>
    </source>
</evidence>
<evidence type="ECO:0000256" key="3">
    <source>
        <dbReference type="ARBA" id="ARBA00023163"/>
    </source>
</evidence>
<evidence type="ECO:0000313" key="5">
    <source>
        <dbReference type="EMBL" id="MBB5533572.1"/>
    </source>
</evidence>
<dbReference type="SUPFAM" id="SSF46785">
    <property type="entry name" value="Winged helix' DNA-binding domain"/>
    <property type="match status" value="1"/>
</dbReference>
<organism evidence="5 6">
    <name type="scientific">Rhizobium giardinii</name>
    <dbReference type="NCBI Taxonomy" id="56731"/>
    <lineage>
        <taxon>Bacteria</taxon>
        <taxon>Pseudomonadati</taxon>
        <taxon>Pseudomonadota</taxon>
        <taxon>Alphaproteobacteria</taxon>
        <taxon>Hyphomicrobiales</taxon>
        <taxon>Rhizobiaceae</taxon>
        <taxon>Rhizobium/Agrobacterium group</taxon>
        <taxon>Rhizobium</taxon>
    </lineage>
</organism>
<proteinExistence type="predicted"/>
<dbReference type="EMBL" id="JACHBK010000001">
    <property type="protein sequence ID" value="MBB5533572.1"/>
    <property type="molecule type" value="Genomic_DNA"/>
</dbReference>
<dbReference type="PROSITE" id="PS01117">
    <property type="entry name" value="HTH_MARR_1"/>
    <property type="match status" value="1"/>
</dbReference>
<dbReference type="InterPro" id="IPR039422">
    <property type="entry name" value="MarR/SlyA-like"/>
</dbReference>
<dbReference type="Gene3D" id="1.10.10.10">
    <property type="entry name" value="Winged helix-like DNA-binding domain superfamily/Winged helix DNA-binding domain"/>
    <property type="match status" value="1"/>
</dbReference>
<evidence type="ECO:0000259" key="4">
    <source>
        <dbReference type="PROSITE" id="PS50995"/>
    </source>
</evidence>
<keyword evidence="1" id="KW-0805">Transcription regulation</keyword>
<comment type="caution">
    <text evidence="5">The sequence shown here is derived from an EMBL/GenBank/DDBJ whole genome shotgun (WGS) entry which is preliminary data.</text>
</comment>
<accession>A0A7W8U6B4</accession>
<dbReference type="InterPro" id="IPR036390">
    <property type="entry name" value="WH_DNA-bd_sf"/>
</dbReference>
<dbReference type="PROSITE" id="PS50995">
    <property type="entry name" value="HTH_MARR_2"/>
    <property type="match status" value="1"/>
</dbReference>
<evidence type="ECO:0000313" key="6">
    <source>
        <dbReference type="Proteomes" id="UP000585507"/>
    </source>
</evidence>
<dbReference type="Pfam" id="PF12802">
    <property type="entry name" value="MarR_2"/>
    <property type="match status" value="1"/>
</dbReference>
<keyword evidence="3" id="KW-0804">Transcription</keyword>
<reference evidence="5 6" key="1">
    <citation type="submission" date="2020-08" db="EMBL/GenBank/DDBJ databases">
        <title>Genomic Encyclopedia of Type Strains, Phase IV (KMG-V): Genome sequencing to study the core and pangenomes of soil and plant-associated prokaryotes.</title>
        <authorList>
            <person name="Whitman W."/>
        </authorList>
    </citation>
    <scope>NUCLEOTIDE SEQUENCE [LARGE SCALE GENOMIC DNA]</scope>
    <source>
        <strain evidence="5 6">SEMIA 4084</strain>
    </source>
</reference>
<keyword evidence="6" id="KW-1185">Reference proteome</keyword>
<dbReference type="GO" id="GO:0006950">
    <property type="term" value="P:response to stress"/>
    <property type="evidence" value="ECO:0007669"/>
    <property type="project" value="TreeGrafter"/>
</dbReference>
<dbReference type="SMART" id="SM00347">
    <property type="entry name" value="HTH_MARR"/>
    <property type="match status" value="1"/>
</dbReference>
<sequence>MSDKEDAPAPAPSPDVTQAWVNLMRAQQRLLALIEHDLKAAGLPGLGWYDVLWELSRAHGGRLRPFEIEERTLLAQYNLSRLIDRLEREGLVERQVFDDDGRGRWVVITEKGRALRSTMWDVYARAIAKHVGARLPDAGAAQLADLLSRLL</sequence>
<dbReference type="GO" id="GO:0003677">
    <property type="term" value="F:DNA binding"/>
    <property type="evidence" value="ECO:0007669"/>
    <property type="project" value="UniProtKB-KW"/>
</dbReference>
<dbReference type="AlphaFoldDB" id="A0A7W8U6B4"/>
<name>A0A7W8U6B4_9HYPH</name>
<gene>
    <name evidence="5" type="ORF">GGD55_000233</name>
</gene>
<dbReference type="PANTHER" id="PTHR33164:SF104">
    <property type="entry name" value="TRANSCRIPTIONAL REGULATORY PROTEIN"/>
    <property type="match status" value="1"/>
</dbReference>
<dbReference type="GO" id="GO:0003700">
    <property type="term" value="F:DNA-binding transcription factor activity"/>
    <property type="evidence" value="ECO:0007669"/>
    <property type="project" value="InterPro"/>
</dbReference>
<dbReference type="InterPro" id="IPR023187">
    <property type="entry name" value="Tscrpt_reg_MarR-type_CS"/>
</dbReference>
<dbReference type="InterPro" id="IPR036388">
    <property type="entry name" value="WH-like_DNA-bd_sf"/>
</dbReference>
<protein>
    <submittedName>
        <fullName evidence="5">DNA-binding MarR family transcriptional regulator</fullName>
    </submittedName>
</protein>
<dbReference type="Proteomes" id="UP000585507">
    <property type="component" value="Unassembled WGS sequence"/>
</dbReference>
<dbReference type="PRINTS" id="PR00598">
    <property type="entry name" value="HTHMARR"/>
</dbReference>
<evidence type="ECO:0000256" key="2">
    <source>
        <dbReference type="ARBA" id="ARBA00023125"/>
    </source>
</evidence>